<accession>A0A1S8L1P5</accession>
<dbReference type="CDD" id="cd24023">
    <property type="entry name" value="ASKHA_NBD_ParM_Alp7A-like"/>
    <property type="match status" value="1"/>
</dbReference>
<dbReference type="EMBL" id="CP096984">
    <property type="protein sequence ID" value="URZ13901.1"/>
    <property type="molecule type" value="Genomic_DNA"/>
</dbReference>
<keyword evidence="3" id="KW-1185">Reference proteome</keyword>
<reference evidence="2 3" key="1">
    <citation type="submission" date="2022-04" db="EMBL/GenBank/DDBJ databases">
        <title>Genome sequence of C. roseum typestrain.</title>
        <authorList>
            <person name="Poehlein A."/>
            <person name="Schoch T."/>
            <person name="Duerre P."/>
            <person name="Daniel R."/>
        </authorList>
    </citation>
    <scope>NUCLEOTIDE SEQUENCE [LARGE SCALE GENOMIC DNA]</scope>
    <source>
        <strain evidence="2 3">DSM 7320</strain>
        <plasmid evidence="2 3">p330</plasmid>
    </source>
</reference>
<organism evidence="2 3">
    <name type="scientific">Clostridium felsineum</name>
    <dbReference type="NCBI Taxonomy" id="36839"/>
    <lineage>
        <taxon>Bacteria</taxon>
        <taxon>Bacillati</taxon>
        <taxon>Bacillota</taxon>
        <taxon>Clostridia</taxon>
        <taxon>Eubacteriales</taxon>
        <taxon>Clostridiaceae</taxon>
        <taxon>Clostridium</taxon>
    </lineage>
</organism>
<proteinExistence type="predicted"/>
<evidence type="ECO:0000313" key="3">
    <source>
        <dbReference type="Proteomes" id="UP000190951"/>
    </source>
</evidence>
<gene>
    <name evidence="2" type="ORF">CROST_046790</name>
</gene>
<protein>
    <recommendedName>
        <fullName evidence="1">Alp7A-like C-terminal domain-containing protein</fullName>
    </recommendedName>
</protein>
<dbReference type="KEGG" id="crw:CROST_046790"/>
<feature type="domain" description="Alp7A-like C-terminal" evidence="1">
    <location>
        <begin position="216"/>
        <end position="369"/>
    </location>
</feature>
<dbReference type="Proteomes" id="UP000190951">
    <property type="component" value="Plasmid p330"/>
</dbReference>
<name>A0A1S8L1P5_9CLOT</name>
<dbReference type="AlphaFoldDB" id="A0A1S8L1P5"/>
<dbReference type="STRING" id="84029.CROST_31660"/>
<keyword evidence="2" id="KW-0614">Plasmid</keyword>
<evidence type="ECO:0000259" key="1">
    <source>
        <dbReference type="Pfam" id="PF22128"/>
    </source>
</evidence>
<dbReference type="InterPro" id="IPR054368">
    <property type="entry name" value="Alp7A-like_C"/>
</dbReference>
<dbReference type="Gene3D" id="3.30.420.40">
    <property type="match status" value="1"/>
</dbReference>
<geneLocation type="plasmid" evidence="2 3">
    <name>p330</name>
</geneLocation>
<sequence>MNIERFNADFGNSTGNFLIDGYYFEIPTNIVEISSKKAEGMFVSPITEKNELLDRLMISNGEKENEKFYLVGEFAQGHEIKTQVNQMNDKLTSIIPYANFLGAVAYYAILKNSTDDKKIDVEIDNMKMMLPIWLLKKASKFSVAQNEMAARFLGEHTVKVLTMGMERVINITVKHSVCKIESEVARYAIKYKMLQEDNSIKIVHRDDIVDKFTNCETILSDIGGGSIDCVKLGDSLTPPKERNSFKVIDIEPFLGFLETFRKEKVLQYFSSIKQIEKFLINNYKKQKYILDDPNSGKSYDFTSEFTEMLQDYADKLVPIIFDTFKETDRLLKFVYFGGEAPVLKPYIKKTLLKFVTEKVAEENHIFLGDLLSDDASEVFKPTSRTINLTALELLSLSEISTNKTSEKNE</sequence>
<evidence type="ECO:0000313" key="2">
    <source>
        <dbReference type="EMBL" id="URZ13901.1"/>
    </source>
</evidence>
<dbReference type="RefSeq" id="WP_077832562.1">
    <property type="nucleotide sequence ID" value="NZ_CP096984.1"/>
</dbReference>
<dbReference type="Pfam" id="PF22128">
    <property type="entry name" value="Alp7A_like_C"/>
    <property type="match status" value="1"/>
</dbReference>